<protein>
    <submittedName>
        <fullName evidence="1">Uncharacterized protein</fullName>
    </submittedName>
</protein>
<organism evidence="1 2">
    <name type="scientific">Salinicoccus halodurans</name>
    <dbReference type="NCBI Taxonomy" id="407035"/>
    <lineage>
        <taxon>Bacteria</taxon>
        <taxon>Bacillati</taxon>
        <taxon>Bacillota</taxon>
        <taxon>Bacilli</taxon>
        <taxon>Bacillales</taxon>
        <taxon>Staphylococcaceae</taxon>
        <taxon>Salinicoccus</taxon>
    </lineage>
</organism>
<evidence type="ECO:0000313" key="1">
    <source>
        <dbReference type="EMBL" id="AKG74403.1"/>
    </source>
</evidence>
<dbReference type="EMBL" id="CP011366">
    <property type="protein sequence ID" value="AKG74403.1"/>
    <property type="molecule type" value="Genomic_DNA"/>
</dbReference>
<gene>
    <name evidence="1" type="ORF">AAT16_09295</name>
</gene>
<dbReference type="Proteomes" id="UP000034029">
    <property type="component" value="Chromosome"/>
</dbReference>
<sequence length="157" mass="17926">MSYEMKDMSEQLDKLKLYADQKTNNEEILNAYRAQDLMAADSLPFIGFFDKEHNNRFVATGFNKFGMTNGVLSSMIISDLMEGNDNRYEALLSPHRNKGTFQQLKQHISNPMHVVQSEAKNMMDKYPDITETKLNAGQGKIVKDGSMKKGVYRDDDT</sequence>
<reference evidence="2" key="2">
    <citation type="submission" date="2015-04" db="EMBL/GenBank/DDBJ databases">
        <title>Complete genome sequence of Salinicoccus halodurans strain H3B36, isolated from the Qaidam basin of China.</title>
        <authorList>
            <person name="Ma Y."/>
            <person name="Jiang K."/>
            <person name="Xue Y."/>
        </authorList>
    </citation>
    <scope>NUCLEOTIDE SEQUENCE [LARGE SCALE GENOMIC DNA]</scope>
    <source>
        <strain evidence="2">H3B36</strain>
    </source>
</reference>
<reference evidence="1 2" key="1">
    <citation type="journal article" date="2015" name="Int. J. Syst. Evol. Microbiol.">
        <title>Complete genome sequence of Salinicoccus halodurans H3B36, isolated from the Qaidam Basin in China.</title>
        <authorList>
            <person name="Jiang K."/>
            <person name="Xue Y."/>
            <person name="Ma Y."/>
        </authorList>
    </citation>
    <scope>NUCLEOTIDE SEQUENCE [LARGE SCALE GENOMIC DNA]</scope>
    <source>
        <strain evidence="1 2">H3B36</strain>
    </source>
</reference>
<accession>A0ABN4G7Y1</accession>
<proteinExistence type="predicted"/>
<evidence type="ECO:0000313" key="2">
    <source>
        <dbReference type="Proteomes" id="UP000034029"/>
    </source>
</evidence>
<keyword evidence="2" id="KW-1185">Reference proteome</keyword>
<name>A0ABN4G7Y1_9STAP</name>